<dbReference type="Pfam" id="PF00089">
    <property type="entry name" value="Trypsin"/>
    <property type="match status" value="1"/>
</dbReference>
<dbReference type="EMBL" id="JAAKZX010000333">
    <property type="protein sequence ID" value="NGO49081.1"/>
    <property type="molecule type" value="Genomic_DNA"/>
</dbReference>
<feature type="domain" description="Peptidase S1" evidence="1">
    <location>
        <begin position="14"/>
        <end position="236"/>
    </location>
</feature>
<dbReference type="PANTHER" id="PTHR24260">
    <property type="match status" value="1"/>
</dbReference>
<evidence type="ECO:0000313" key="2">
    <source>
        <dbReference type="EMBL" id="NGO49081.1"/>
    </source>
</evidence>
<reference evidence="2 3" key="1">
    <citation type="submission" date="2020-02" db="EMBL/GenBank/DDBJ databases">
        <title>Whole-genome analyses of novel actinobacteria.</title>
        <authorList>
            <person name="Sahin N."/>
            <person name="Tokatli A."/>
        </authorList>
    </citation>
    <scope>NUCLEOTIDE SEQUENCE [LARGE SCALE GENOMIC DNA]</scope>
    <source>
        <strain evidence="2 3">YC419</strain>
    </source>
</reference>
<dbReference type="SMART" id="SM00020">
    <property type="entry name" value="Tryp_SPc"/>
    <property type="match status" value="1"/>
</dbReference>
<dbReference type="RefSeq" id="WP_165345532.1">
    <property type="nucleotide sequence ID" value="NZ_JAAKZX010000333.1"/>
</dbReference>
<dbReference type="Gene3D" id="2.130.10.130">
    <property type="entry name" value="Integrin alpha, N-terminal"/>
    <property type="match status" value="2"/>
</dbReference>
<feature type="non-terminal residue" evidence="2">
    <location>
        <position position="1"/>
    </location>
</feature>
<dbReference type="Proteomes" id="UP001518140">
    <property type="component" value="Unassembled WGS sequence"/>
</dbReference>
<dbReference type="PANTHER" id="PTHR24260:SF136">
    <property type="entry name" value="GH08193P-RELATED"/>
    <property type="match status" value="1"/>
</dbReference>
<dbReference type="PRINTS" id="PR00722">
    <property type="entry name" value="CHYMOTRYPSIN"/>
</dbReference>
<organism evidence="2 3">
    <name type="scientific">Streptomyces ureilyticus</name>
    <dbReference type="NCBI Taxonomy" id="1775131"/>
    <lineage>
        <taxon>Bacteria</taxon>
        <taxon>Bacillati</taxon>
        <taxon>Actinomycetota</taxon>
        <taxon>Actinomycetes</taxon>
        <taxon>Kitasatosporales</taxon>
        <taxon>Streptomycetaceae</taxon>
        <taxon>Streptomyces</taxon>
    </lineage>
</organism>
<gene>
    <name evidence="2" type="ORF">G6048_45745</name>
</gene>
<keyword evidence="3" id="KW-1185">Reference proteome</keyword>
<dbReference type="InterPro" id="IPR051333">
    <property type="entry name" value="CLIP_Serine_Protease"/>
</dbReference>
<dbReference type="InterPro" id="IPR001314">
    <property type="entry name" value="Peptidase_S1A"/>
</dbReference>
<dbReference type="SMART" id="SM00191">
    <property type="entry name" value="Int_alpha"/>
    <property type="match status" value="3"/>
</dbReference>
<evidence type="ECO:0000313" key="3">
    <source>
        <dbReference type="Proteomes" id="UP001518140"/>
    </source>
</evidence>
<dbReference type="SUPFAM" id="SSF50494">
    <property type="entry name" value="Trypsin-like serine proteases"/>
    <property type="match status" value="1"/>
</dbReference>
<accession>A0ABX0EA64</accession>
<comment type="caution">
    <text evidence="2">The sequence shown here is derived from an EMBL/GenBank/DDBJ whole genome shotgun (WGS) entry which is preliminary data.</text>
</comment>
<dbReference type="Gene3D" id="2.40.10.10">
    <property type="entry name" value="Trypsin-like serine proteases"/>
    <property type="match status" value="1"/>
</dbReference>
<proteinExistence type="predicted"/>
<dbReference type="InterPro" id="IPR028994">
    <property type="entry name" value="Integrin_alpha_N"/>
</dbReference>
<protein>
    <submittedName>
        <fullName evidence="2">S1 family peptidase</fullName>
    </submittedName>
</protein>
<dbReference type="InterPro" id="IPR043504">
    <property type="entry name" value="Peptidase_S1_PA_chymotrypsin"/>
</dbReference>
<dbReference type="PROSITE" id="PS50240">
    <property type="entry name" value="TRYPSIN_DOM"/>
    <property type="match status" value="1"/>
</dbReference>
<name>A0ABX0EA64_9ACTN</name>
<dbReference type="InterPro" id="IPR013519">
    <property type="entry name" value="Int_alpha_beta-p"/>
</dbReference>
<dbReference type="InterPro" id="IPR009003">
    <property type="entry name" value="Peptidase_S1_PA"/>
</dbReference>
<dbReference type="InterPro" id="IPR001254">
    <property type="entry name" value="Trypsin_dom"/>
</dbReference>
<sequence length="712" mass="69521">AAAATSLTAAPAFAVAGDPVTDGTYAFTAKLVMGDTERACSGALVAPQWIATAASCFAADPQQPGTVTAGKPAWKTTATIGRTDLASAKGAVTTVVEIVPHESRDLVLARLARPATGIVPVPLASAAPSSSESLKAAGYGRTKTQWAPGKLHSSAFTVDGVPTADSVNLVGAGATSAICAGDTGGPVMRETGGKAELVAVSSRSWQGGCFNSEETRTGAVATRVDDVAAWVEATVGTPRPTDFNCDGAEDIAVGDPKATIGGDANAGLVRVVYGGGKGNAEFTQDLDSVPGGSEAGDWFGEQLAVFDHNEDGCTDLVVGVAAEAIGSASDAGHVVVLYGAPGGLTKGQAALTLEQGSGAGAVKAASSEAGDRMGHAIAAGHTAAGEPYLLIGAPGEDTGSVADAGNTFYLRGKVNVAVGQDSPGMPGSAEAGDRLGTSVTGSPNHIAIGAPQDAIGTNAASGTFTVLKHQLSSDGIPAPVAGIDQDTAGISGSAEANDEFGASLAAVAYRPSGAATATDSIIAVGSPGEAVAVNNANRADAGRVLALRVTGAGAVSELADFGQEAVDVTGTAEAGDRFGAKVSAVNTSPNAVSSAAGLRLAVGIPGEAIGAVKGAGAVQTFSLLGAPGGSDSFVEAGNGLPGTPGANQSVGNSLHTTATRLYIGMPNGPATHGAVHALPWASPIGTTGAVTTYQPGQNGLPAAGNAFGTAIR</sequence>
<evidence type="ECO:0000259" key="1">
    <source>
        <dbReference type="PROSITE" id="PS50240"/>
    </source>
</evidence>
<dbReference type="SUPFAM" id="SSF69318">
    <property type="entry name" value="Integrin alpha N-terminal domain"/>
    <property type="match status" value="1"/>
</dbReference>